<keyword evidence="5 8" id="KW-0067">ATP-binding</keyword>
<dbReference type="PANTHER" id="PTHR42961:SF2">
    <property type="entry name" value="IRON-SULFUR PROTEIN NUBPL"/>
    <property type="match status" value="1"/>
</dbReference>
<evidence type="ECO:0000256" key="1">
    <source>
        <dbReference type="ARBA" id="ARBA00007352"/>
    </source>
</evidence>
<keyword evidence="4 8" id="KW-0547">Nucleotide-binding</keyword>
<evidence type="ECO:0000256" key="6">
    <source>
        <dbReference type="ARBA" id="ARBA00023004"/>
    </source>
</evidence>
<feature type="domain" description="MIP18 family-like" evidence="9">
    <location>
        <begin position="17"/>
        <end position="87"/>
    </location>
</feature>
<dbReference type="GO" id="GO:0005524">
    <property type="term" value="F:ATP binding"/>
    <property type="evidence" value="ECO:0007669"/>
    <property type="project" value="UniProtKB-UniRule"/>
</dbReference>
<dbReference type="Gene3D" id="3.30.300.130">
    <property type="entry name" value="Fe-S cluster assembly (FSCA)"/>
    <property type="match status" value="1"/>
</dbReference>
<proteinExistence type="inferred from homology"/>
<comment type="caution">
    <text evidence="10">The sequence shown here is derived from an EMBL/GenBank/DDBJ whole genome shotgun (WGS) entry which is preliminary data.</text>
</comment>
<comment type="subunit">
    <text evidence="8">Homodimer.</text>
</comment>
<keyword evidence="11" id="KW-1185">Reference proteome</keyword>
<comment type="function">
    <text evidence="8">Binds and transfers iron-sulfur (Fe-S) clusters to target apoproteins. Can hydrolyze ATP.</text>
</comment>
<organism evidence="10 11">
    <name type="scientific">Mycobacterium simiae</name>
    <name type="common">Mycobacterium habana</name>
    <dbReference type="NCBI Taxonomy" id="1784"/>
    <lineage>
        <taxon>Bacteria</taxon>
        <taxon>Bacillati</taxon>
        <taxon>Actinomycetota</taxon>
        <taxon>Actinomycetes</taxon>
        <taxon>Mycobacteriales</taxon>
        <taxon>Mycobacteriaceae</taxon>
        <taxon>Mycobacterium</taxon>
        <taxon>Mycobacterium simiae complex</taxon>
    </lineage>
</organism>
<dbReference type="PANTHER" id="PTHR42961">
    <property type="entry name" value="IRON-SULFUR PROTEIN NUBPL"/>
    <property type="match status" value="1"/>
</dbReference>
<dbReference type="InterPro" id="IPR033756">
    <property type="entry name" value="YlxH/NBP35"/>
</dbReference>
<dbReference type="GO" id="GO:0140663">
    <property type="term" value="F:ATP-dependent FeS chaperone activity"/>
    <property type="evidence" value="ECO:0007669"/>
    <property type="project" value="InterPro"/>
</dbReference>
<accession>A0A1X0XSV5</accession>
<evidence type="ECO:0000256" key="7">
    <source>
        <dbReference type="ARBA" id="ARBA00023014"/>
    </source>
</evidence>
<gene>
    <name evidence="10" type="ORF">B5M45_24005</name>
</gene>
<protein>
    <recommendedName>
        <fullName evidence="8">Iron-sulfur cluster carrier protein</fullName>
    </recommendedName>
</protein>
<dbReference type="SUPFAM" id="SSF117916">
    <property type="entry name" value="Fe-S cluster assembly (FSCA) domain-like"/>
    <property type="match status" value="1"/>
</dbReference>
<dbReference type="Proteomes" id="UP000193040">
    <property type="component" value="Unassembled WGS sequence"/>
</dbReference>
<keyword evidence="7 8" id="KW-0411">Iron-sulfur</keyword>
<dbReference type="Gene3D" id="3.40.50.300">
    <property type="entry name" value="P-loop containing nucleotide triphosphate hydrolases"/>
    <property type="match status" value="1"/>
</dbReference>
<comment type="similarity">
    <text evidence="1">In the N-terminal section; belongs to the MIP18 family.</text>
</comment>
<dbReference type="Pfam" id="PF01883">
    <property type="entry name" value="FeS_assembly_P"/>
    <property type="match status" value="1"/>
</dbReference>
<dbReference type="EMBL" id="MZZM01000028">
    <property type="protein sequence ID" value="ORJ55956.1"/>
    <property type="molecule type" value="Genomic_DNA"/>
</dbReference>
<dbReference type="InterPro" id="IPR027417">
    <property type="entry name" value="P-loop_NTPase"/>
</dbReference>
<dbReference type="GO" id="GO:0046872">
    <property type="term" value="F:metal ion binding"/>
    <property type="evidence" value="ECO:0007669"/>
    <property type="project" value="UniProtKB-KW"/>
</dbReference>
<evidence type="ECO:0000313" key="10">
    <source>
        <dbReference type="EMBL" id="ORJ55956.1"/>
    </source>
</evidence>
<sequence length="374" mass="39353">MVMMTRPRRRPLVDENALRRAVEAVEDPEIHRPLGELGMVRQVGARRDGVAHIEVALTTPSCPMRDRLRAEIAAAAATVDGVVGVEVTFSVLTERERLALAGRLRGRDGKRLDGRTQVFAIASGKGGVGKSTVAANVAVALAAAGKSVALLDADVWGYSIPQLFGVRRNPVALNGLMLPVEAHGVRLMSVGFFVDEGEPVVWRGPMLHKALEQFLFDVHWGDIDVLLIDLPPGTGDVTLSLLQLVPQAALLAVTTPQPAAQTVASRVGRMAADMRMPVAGVVENMSALVCGCCGERTALFGSGGGARLAAELGTELLGRVPLDGDLRAAGDEGIPVVIQQPLSPSAVVFADIATRLPAVRRPLAGIPLPLTVTS</sequence>
<evidence type="ECO:0000256" key="3">
    <source>
        <dbReference type="ARBA" id="ARBA00022723"/>
    </source>
</evidence>
<comment type="similarity">
    <text evidence="2">In the C-terminal section; belongs to the Mrp/NBP35 ATP-binding proteins family.</text>
</comment>
<feature type="binding site" evidence="8">
    <location>
        <begin position="124"/>
        <end position="131"/>
    </location>
    <ligand>
        <name>ATP</name>
        <dbReference type="ChEBI" id="CHEBI:30616"/>
    </ligand>
</feature>
<dbReference type="GO" id="GO:0016887">
    <property type="term" value="F:ATP hydrolysis activity"/>
    <property type="evidence" value="ECO:0007669"/>
    <property type="project" value="UniProtKB-UniRule"/>
</dbReference>
<name>A0A1X0XSV5_MYCSI</name>
<dbReference type="InterPro" id="IPR034904">
    <property type="entry name" value="FSCA_dom_sf"/>
</dbReference>
<evidence type="ECO:0000259" key="9">
    <source>
        <dbReference type="Pfam" id="PF01883"/>
    </source>
</evidence>
<dbReference type="HAMAP" id="MF_02040">
    <property type="entry name" value="Mrp_NBP35"/>
    <property type="match status" value="1"/>
</dbReference>
<reference evidence="10 11" key="1">
    <citation type="submission" date="2017-03" db="EMBL/GenBank/DDBJ databases">
        <title>Genomic insights into Mycobacterium simiae human colonization.</title>
        <authorList>
            <person name="Steffani J.L."/>
            <person name="Brunck M.E."/>
            <person name="Cruz E."/>
            <person name="Montiel R."/>
            <person name="Barona F."/>
        </authorList>
    </citation>
    <scope>NUCLEOTIDE SEQUENCE [LARGE SCALE GENOMIC DNA]</scope>
    <source>
        <strain evidence="10 11">MsiGto</strain>
    </source>
</reference>
<keyword evidence="3 8" id="KW-0479">Metal-binding</keyword>
<dbReference type="STRING" id="1784.VC42_22060"/>
<evidence type="ECO:0000313" key="11">
    <source>
        <dbReference type="Proteomes" id="UP000193040"/>
    </source>
</evidence>
<evidence type="ECO:0000256" key="5">
    <source>
        <dbReference type="ARBA" id="ARBA00022840"/>
    </source>
</evidence>
<evidence type="ECO:0000256" key="4">
    <source>
        <dbReference type="ARBA" id="ARBA00022741"/>
    </source>
</evidence>
<dbReference type="InterPro" id="IPR002744">
    <property type="entry name" value="MIP18-like"/>
</dbReference>
<dbReference type="Pfam" id="PF10609">
    <property type="entry name" value="ParA"/>
    <property type="match status" value="1"/>
</dbReference>
<dbReference type="AlphaFoldDB" id="A0A1X0XSV5"/>
<keyword evidence="6 8" id="KW-0408">Iron</keyword>
<dbReference type="InterPro" id="IPR044304">
    <property type="entry name" value="NUBPL-like"/>
</dbReference>
<dbReference type="FunFam" id="3.40.50.300:FF:001119">
    <property type="entry name" value="Iron-sulfur cluster carrier protein"/>
    <property type="match status" value="1"/>
</dbReference>
<dbReference type="InterPro" id="IPR000808">
    <property type="entry name" value="Mrp-like_CS"/>
</dbReference>
<evidence type="ECO:0000256" key="2">
    <source>
        <dbReference type="ARBA" id="ARBA00008205"/>
    </source>
</evidence>
<dbReference type="InterPro" id="IPR019591">
    <property type="entry name" value="Mrp/NBP35_ATP-bd"/>
</dbReference>
<comment type="similarity">
    <text evidence="8">Belongs to the Mrp/NBP35 ATP-binding proteins family.</text>
</comment>
<dbReference type="SUPFAM" id="SSF52540">
    <property type="entry name" value="P-loop containing nucleoside triphosphate hydrolases"/>
    <property type="match status" value="1"/>
</dbReference>
<evidence type="ECO:0000256" key="8">
    <source>
        <dbReference type="HAMAP-Rule" id="MF_02040"/>
    </source>
</evidence>
<dbReference type="GO" id="GO:0051539">
    <property type="term" value="F:4 iron, 4 sulfur cluster binding"/>
    <property type="evidence" value="ECO:0007669"/>
    <property type="project" value="TreeGrafter"/>
</dbReference>
<dbReference type="GO" id="GO:0016226">
    <property type="term" value="P:iron-sulfur cluster assembly"/>
    <property type="evidence" value="ECO:0007669"/>
    <property type="project" value="InterPro"/>
</dbReference>
<dbReference type="RefSeq" id="WP_084952911.1">
    <property type="nucleotide sequence ID" value="NZ_MZZM01000028.1"/>
</dbReference>
<dbReference type="PROSITE" id="PS01215">
    <property type="entry name" value="MRP"/>
    <property type="match status" value="1"/>
</dbReference>
<keyword evidence="8" id="KW-0378">Hydrolase</keyword>
<dbReference type="CDD" id="cd02037">
    <property type="entry name" value="Mrp_NBP35"/>
    <property type="match status" value="1"/>
</dbReference>